<keyword evidence="2" id="KW-0238">DNA-binding</keyword>
<dbReference type="PROSITE" id="PS01124">
    <property type="entry name" value="HTH_ARAC_FAMILY_2"/>
    <property type="match status" value="1"/>
</dbReference>
<evidence type="ECO:0000313" key="5">
    <source>
        <dbReference type="EMBL" id="RQW12765.1"/>
    </source>
</evidence>
<dbReference type="PROSITE" id="PS00041">
    <property type="entry name" value="HTH_ARAC_FAMILY_1"/>
    <property type="match status" value="1"/>
</dbReference>
<gene>
    <name evidence="5" type="ORF">EH198_06885</name>
</gene>
<keyword evidence="3" id="KW-0804">Transcription</keyword>
<dbReference type="GO" id="GO:0043565">
    <property type="term" value="F:sequence-specific DNA binding"/>
    <property type="evidence" value="ECO:0007669"/>
    <property type="project" value="InterPro"/>
</dbReference>
<dbReference type="SMART" id="SM00342">
    <property type="entry name" value="HTH_ARAC"/>
    <property type="match status" value="1"/>
</dbReference>
<dbReference type="Gene3D" id="1.10.10.60">
    <property type="entry name" value="Homeodomain-like"/>
    <property type="match status" value="2"/>
</dbReference>
<comment type="caution">
    <text evidence="5">The sequence shown here is derived from an EMBL/GenBank/DDBJ whole genome shotgun (WGS) entry which is preliminary data.</text>
</comment>
<dbReference type="InterPro" id="IPR037923">
    <property type="entry name" value="HTH-like"/>
</dbReference>
<evidence type="ECO:0000256" key="1">
    <source>
        <dbReference type="ARBA" id="ARBA00023015"/>
    </source>
</evidence>
<dbReference type="GO" id="GO:0003700">
    <property type="term" value="F:DNA-binding transcription factor activity"/>
    <property type="evidence" value="ECO:0007669"/>
    <property type="project" value="InterPro"/>
</dbReference>
<dbReference type="InterPro" id="IPR009057">
    <property type="entry name" value="Homeodomain-like_sf"/>
</dbReference>
<keyword evidence="1" id="KW-0805">Transcription regulation</keyword>
<dbReference type="Proteomes" id="UP000282529">
    <property type="component" value="Unassembled WGS sequence"/>
</dbReference>
<organism evidence="5 6">
    <name type="scientific">Paenibacillus rhizophilus</name>
    <dbReference type="NCBI Taxonomy" id="1850366"/>
    <lineage>
        <taxon>Bacteria</taxon>
        <taxon>Bacillati</taxon>
        <taxon>Bacillota</taxon>
        <taxon>Bacilli</taxon>
        <taxon>Bacillales</taxon>
        <taxon>Paenibacillaceae</taxon>
        <taxon>Paenibacillus</taxon>
    </lineage>
</organism>
<name>A0A3N9PAY9_9BACL</name>
<keyword evidence="6" id="KW-1185">Reference proteome</keyword>
<protein>
    <submittedName>
        <fullName evidence="5">AraC family transcriptional regulator</fullName>
    </submittedName>
</protein>
<dbReference type="OrthoDB" id="345425at2"/>
<evidence type="ECO:0000256" key="2">
    <source>
        <dbReference type="ARBA" id="ARBA00023125"/>
    </source>
</evidence>
<feature type="domain" description="HTH araC/xylS-type" evidence="4">
    <location>
        <begin position="158"/>
        <end position="256"/>
    </location>
</feature>
<dbReference type="Pfam" id="PF12833">
    <property type="entry name" value="HTH_18"/>
    <property type="match status" value="1"/>
</dbReference>
<accession>A0A3N9PAY9</accession>
<proteinExistence type="predicted"/>
<sequence>MLVLHSVHFDKEIPHWRTLMEEIRINVLVLVTLGKVKYTVNGQPIIAERGDLLVLPKGVRRAGENDESGLHQKYTILFHCGADVAEAIPFLRGNGPTLFKPRNFETVRRKFEQLFLESREAKSYSSFISLGVLQELLGMLAREFEQPEVSPMKMKYAQKIQQYLLEHYREQVQINELASLIRRSPNYTISIYREVTGHSPIRYLHQLRIIEACNLLLNSDMSISSISSYLGYYDTSYFFRIFKKQTSYSPSEFAVNGRLMEQSGGFV</sequence>
<evidence type="ECO:0000313" key="6">
    <source>
        <dbReference type="Proteomes" id="UP000282529"/>
    </source>
</evidence>
<evidence type="ECO:0000259" key="4">
    <source>
        <dbReference type="PROSITE" id="PS01124"/>
    </source>
</evidence>
<dbReference type="InterPro" id="IPR018060">
    <property type="entry name" value="HTH_AraC"/>
</dbReference>
<dbReference type="PANTHER" id="PTHR43280:SF2">
    <property type="entry name" value="HTH-TYPE TRANSCRIPTIONAL REGULATOR EXSA"/>
    <property type="match status" value="1"/>
</dbReference>
<dbReference type="EMBL" id="RQPI01000002">
    <property type="protein sequence ID" value="RQW12765.1"/>
    <property type="molecule type" value="Genomic_DNA"/>
</dbReference>
<dbReference type="SUPFAM" id="SSF51215">
    <property type="entry name" value="Regulatory protein AraC"/>
    <property type="match status" value="1"/>
</dbReference>
<dbReference type="RefSeq" id="WP_124694802.1">
    <property type="nucleotide sequence ID" value="NZ_JBHUFE010000008.1"/>
</dbReference>
<reference evidence="5 6" key="1">
    <citation type="submission" date="2018-11" db="EMBL/GenBank/DDBJ databases">
        <title>Genome sequence of strain 7197.</title>
        <authorList>
            <person name="Gao J."/>
            <person name="Sun J."/>
        </authorList>
    </citation>
    <scope>NUCLEOTIDE SEQUENCE [LARGE SCALE GENOMIC DNA]</scope>
    <source>
        <strain evidence="5 6">7197</strain>
    </source>
</reference>
<dbReference type="InterPro" id="IPR018062">
    <property type="entry name" value="HTH_AraC-typ_CS"/>
</dbReference>
<evidence type="ECO:0000256" key="3">
    <source>
        <dbReference type="ARBA" id="ARBA00023163"/>
    </source>
</evidence>
<dbReference type="AlphaFoldDB" id="A0A3N9PAY9"/>
<dbReference type="SUPFAM" id="SSF46689">
    <property type="entry name" value="Homeodomain-like"/>
    <property type="match status" value="2"/>
</dbReference>
<dbReference type="PANTHER" id="PTHR43280">
    <property type="entry name" value="ARAC-FAMILY TRANSCRIPTIONAL REGULATOR"/>
    <property type="match status" value="1"/>
</dbReference>